<evidence type="ECO:0000259" key="2">
    <source>
        <dbReference type="Pfam" id="PF18268"/>
    </source>
</evidence>
<dbReference type="Gene3D" id="3.30.60.190">
    <property type="match status" value="1"/>
</dbReference>
<feature type="domain" description="HIT-type" evidence="1">
    <location>
        <begin position="26"/>
        <end position="57"/>
    </location>
</feature>
<feature type="domain" description="Hit1 C-terminal" evidence="2">
    <location>
        <begin position="91"/>
        <end position="165"/>
    </location>
</feature>
<dbReference type="Pfam" id="PF04438">
    <property type="entry name" value="zf-HIT"/>
    <property type="match status" value="1"/>
</dbReference>
<organism evidence="3 4">
    <name type="scientific">Hanseniaspora guilliermondii</name>
    <dbReference type="NCBI Taxonomy" id="56406"/>
    <lineage>
        <taxon>Eukaryota</taxon>
        <taxon>Fungi</taxon>
        <taxon>Dikarya</taxon>
        <taxon>Ascomycota</taxon>
        <taxon>Saccharomycotina</taxon>
        <taxon>Saccharomycetes</taxon>
        <taxon>Saccharomycodales</taxon>
        <taxon>Saccharomycodaceae</taxon>
        <taxon>Hanseniaspora</taxon>
    </lineage>
</organism>
<evidence type="ECO:0000313" key="3">
    <source>
        <dbReference type="EMBL" id="SGZ38806.1"/>
    </source>
</evidence>
<dbReference type="Pfam" id="PF18268">
    <property type="entry name" value="Hit1_C"/>
    <property type="match status" value="1"/>
</dbReference>
<reference evidence="4" key="1">
    <citation type="submission" date="2016-11" db="EMBL/GenBank/DDBJ databases">
        <authorList>
            <person name="Guldener U."/>
        </authorList>
    </citation>
    <scope>NUCLEOTIDE SEQUENCE [LARGE SCALE GENOMIC DNA]</scope>
</reference>
<accession>A0A1L0FGT9</accession>
<dbReference type="SUPFAM" id="SSF144232">
    <property type="entry name" value="HIT/MYND zinc finger-like"/>
    <property type="match status" value="1"/>
</dbReference>
<dbReference type="VEuPathDB" id="FungiDB:HGUI_01006"/>
<sequence length="177" mass="21098">MSYHNRNQNGKSFRNNNFLKKEQTNNLCDICFKEPFKYKCSKCKNKTLKICSMDCYKQHNGKGDHYVISEDNKPDIVEHVDENNEFKYLIENEKIQNLLKYNTVKYHLHKIYQLLLLDHNSIQEDTIKNRKDLEQVIARYLSCFRQNGIYRNVAIEEFVQTCLEEISNNESKQSSLS</sequence>
<gene>
    <name evidence="3" type="ORF">HGUI_01006</name>
</gene>
<evidence type="ECO:0008006" key="5">
    <source>
        <dbReference type="Google" id="ProtNLM"/>
    </source>
</evidence>
<protein>
    <recommendedName>
        <fullName evidence="5">HIT-type domain-containing protein</fullName>
    </recommendedName>
</protein>
<dbReference type="InterPro" id="IPR007529">
    <property type="entry name" value="Znf_HIT"/>
</dbReference>
<dbReference type="AlphaFoldDB" id="A0A1L0FGT9"/>
<dbReference type="Proteomes" id="UP000183365">
    <property type="component" value="Unassembled WGS sequence"/>
</dbReference>
<proteinExistence type="predicted"/>
<keyword evidence="4" id="KW-1185">Reference proteome</keyword>
<dbReference type="OrthoDB" id="18412at2759"/>
<dbReference type="InterPro" id="IPR040722">
    <property type="entry name" value="Hit1_C"/>
</dbReference>
<evidence type="ECO:0000313" key="4">
    <source>
        <dbReference type="Proteomes" id="UP000183365"/>
    </source>
</evidence>
<name>A0A1L0FGT9_9ASCO</name>
<evidence type="ECO:0000259" key="1">
    <source>
        <dbReference type="Pfam" id="PF04438"/>
    </source>
</evidence>
<dbReference type="EMBL" id="FQNF01000012">
    <property type="protein sequence ID" value="SGZ38806.1"/>
    <property type="molecule type" value="Genomic_DNA"/>
</dbReference>
<dbReference type="Gene3D" id="1.20.1440.260">
    <property type="match status" value="1"/>
</dbReference>